<evidence type="ECO:0000313" key="2">
    <source>
        <dbReference type="EMBL" id="KJQ56552.1"/>
    </source>
</evidence>
<dbReference type="EMBL" id="JYGN01000002">
    <property type="protein sequence ID" value="KJQ65861.1"/>
    <property type="molecule type" value="Genomic_DNA"/>
</dbReference>
<evidence type="ECO:0000313" key="8">
    <source>
        <dbReference type="Proteomes" id="UP000070096"/>
    </source>
</evidence>
<dbReference type="PATRIC" id="fig|1302.15.peg.1879"/>
<dbReference type="Proteomes" id="UP000033658">
    <property type="component" value="Unassembled WGS sequence"/>
</dbReference>
<evidence type="ECO:0000256" key="1">
    <source>
        <dbReference type="SAM" id="Phobius"/>
    </source>
</evidence>
<evidence type="ECO:0000313" key="7">
    <source>
        <dbReference type="Proteomes" id="UP000033658"/>
    </source>
</evidence>
<keyword evidence="1" id="KW-0812">Transmembrane</keyword>
<dbReference type="OrthoDB" id="9803265at2"/>
<accession>A0A0F3HYJ3</accession>
<protein>
    <submittedName>
        <fullName evidence="5">DUF4956 domain-containing protein</fullName>
    </submittedName>
</protein>
<feature type="transmembrane region" description="Helical" evidence="1">
    <location>
        <begin position="55"/>
        <end position="85"/>
    </location>
</feature>
<dbReference type="Proteomes" id="UP000070096">
    <property type="component" value="Unassembled WGS sequence"/>
</dbReference>
<dbReference type="GeneID" id="93788493"/>
<feature type="transmembrane region" description="Helical" evidence="1">
    <location>
        <begin position="105"/>
        <end position="138"/>
    </location>
</feature>
<dbReference type="AlphaFoldDB" id="A0A0F2CCJ1"/>
<dbReference type="Proteomes" id="UP000033375">
    <property type="component" value="Unassembled WGS sequence"/>
</dbReference>
<dbReference type="Pfam" id="PF16316">
    <property type="entry name" value="DUF4956"/>
    <property type="match status" value="1"/>
</dbReference>
<comment type="caution">
    <text evidence="4">The sequence shown here is derived from an EMBL/GenBank/DDBJ whole genome shotgun (WGS) entry which is preliminary data.</text>
</comment>
<evidence type="ECO:0000313" key="5">
    <source>
        <dbReference type="EMBL" id="MBZ2126758.1"/>
    </source>
</evidence>
<dbReference type="EMBL" id="JYGL01000002">
    <property type="protein sequence ID" value="KJQ56552.1"/>
    <property type="molecule type" value="Genomic_DNA"/>
</dbReference>
<name>A0A0F2CCJ1_STRGN</name>
<accession>A0A0F2CCJ1</accession>
<dbReference type="EMBL" id="LQRC01000193">
    <property type="protein sequence ID" value="KXT71230.1"/>
    <property type="molecule type" value="Genomic_DNA"/>
</dbReference>
<dbReference type="Proteomes" id="UP000826921">
    <property type="component" value="Unassembled WGS sequence"/>
</dbReference>
<reference evidence="6 7" key="1">
    <citation type="submission" date="2015-02" db="EMBL/GenBank/DDBJ databases">
        <title>Evolution of amylase-binding proteins of oral streptococcal species.</title>
        <authorList>
            <person name="Haase E.M."/>
        </authorList>
    </citation>
    <scope>NUCLEOTIDE SEQUENCE [LARGE SCALE GENOMIC DNA]</scope>
    <source>
        <strain evidence="2 7">G9B</strain>
        <strain evidence="3">NCTC 10712</strain>
        <strain evidence="6">UB10712</strain>
    </source>
</reference>
<reference evidence="5" key="3">
    <citation type="submission" date="2021-07" db="EMBL/GenBank/DDBJ databases">
        <title>Occurrence of streptococci in the human mouth that bind to a non-human glycan.</title>
        <authorList>
            <person name="Cross B."/>
            <person name="Thamadilok S."/>
            <person name="Bensing B."/>
            <person name="Sasmal A."/>
            <person name="Khedri Z."/>
            <person name="Deng L."/>
            <person name="Yu H."/>
            <person name="Mehta A."/>
            <person name="Aluvathingal J."/>
            <person name="Nadendla S."/>
            <person name="Vickerman M."/>
            <person name="Chen X."/>
            <person name="Dewhirst F."/>
            <person name="Gill A."/>
            <person name="Lettrichova I."/>
            <person name="Diaz S."/>
            <person name="Gill S."/>
            <person name="Tettelin H."/>
            <person name="Iverson T."/>
            <person name="Sullam P."/>
            <person name="Varki A."/>
            <person name="Ruhl S."/>
        </authorList>
    </citation>
    <scope>NUCLEOTIDE SEQUENCE</scope>
    <source>
        <strain evidence="5">SK9</strain>
    </source>
</reference>
<feature type="transmembrane region" description="Helical" evidence="1">
    <location>
        <begin position="22"/>
        <end position="43"/>
    </location>
</feature>
<proteinExistence type="predicted"/>
<sequence>MSVQDMIKKSILKSENFTSQNAVKILATLLLAIALGAFIYFVYQRFFTGVVYSRSFAMTLIGMSILTAMVTLAISTNVVISLGMVGALSIVRYRTAVKDPMDLLYLFWAITTGITVGAGMYILAIVTAVVIFAMLLIFSRMQHQGRVFILIIHYQGDETGDRIIQSFGKIKYFVKSKTLRGDAVEMAVEVLCKKDDFTFVERIRNIEQVSDVTLIQYNGEYHG</sequence>
<evidence type="ECO:0000313" key="3">
    <source>
        <dbReference type="EMBL" id="KJQ65861.1"/>
    </source>
</evidence>
<dbReference type="InterPro" id="IPR032531">
    <property type="entry name" value="DUF4956"/>
</dbReference>
<keyword evidence="1" id="KW-0472">Membrane</keyword>
<organism evidence="4 8">
    <name type="scientific">Streptococcus gordonii</name>
    <dbReference type="NCBI Taxonomy" id="1302"/>
    <lineage>
        <taxon>Bacteria</taxon>
        <taxon>Bacillati</taxon>
        <taxon>Bacillota</taxon>
        <taxon>Bacilli</taxon>
        <taxon>Lactobacillales</taxon>
        <taxon>Streptococcaceae</taxon>
        <taxon>Streptococcus</taxon>
    </lineage>
</organism>
<dbReference type="EMBL" id="JAHZQA010000001">
    <property type="protein sequence ID" value="MBZ2126758.1"/>
    <property type="molecule type" value="Genomic_DNA"/>
</dbReference>
<reference evidence="4 8" key="2">
    <citation type="submission" date="2016-01" db="EMBL/GenBank/DDBJ databases">
        <title>Highly variable Streptococcus oralis are common among viridans streptococci isolated from primates.</title>
        <authorList>
            <person name="Denapaite D."/>
            <person name="Rieger M."/>
            <person name="Koendgen S."/>
            <person name="Brueckner R."/>
            <person name="Ochigava I."/>
            <person name="Kappeler P."/>
            <person name="Maetz-Rensing K."/>
            <person name="Leendertz F."/>
            <person name="Hakenbeck R."/>
        </authorList>
    </citation>
    <scope>NUCLEOTIDE SEQUENCE [LARGE SCALE GENOMIC DNA]</scope>
    <source>
        <strain evidence="4 8">DD07</strain>
    </source>
</reference>
<dbReference type="RefSeq" id="WP_045505526.1">
    <property type="nucleotide sequence ID" value="NZ_CABEIT010000001.1"/>
</dbReference>
<gene>
    <name evidence="5" type="ORF">K1I74_01630</name>
    <name evidence="4" type="ORF">SGODD07_01328</name>
    <name evidence="2" type="ORF">TZ86_01888</name>
    <name evidence="3" type="ORF">TZ88_00554</name>
</gene>
<evidence type="ECO:0000313" key="4">
    <source>
        <dbReference type="EMBL" id="KXT71230.1"/>
    </source>
</evidence>
<evidence type="ECO:0000313" key="6">
    <source>
        <dbReference type="Proteomes" id="UP000033375"/>
    </source>
</evidence>
<keyword evidence="1" id="KW-1133">Transmembrane helix</keyword>